<keyword evidence="3" id="KW-1185">Reference proteome</keyword>
<protein>
    <recommendedName>
        <fullName evidence="1">Fibrinogen C-terminal domain-containing protein</fullName>
    </recommendedName>
</protein>
<gene>
    <name evidence="2" type="ORF">NP493_964g00038</name>
</gene>
<feature type="domain" description="Fibrinogen C-terminal" evidence="1">
    <location>
        <begin position="1"/>
        <end position="133"/>
    </location>
</feature>
<evidence type="ECO:0000259" key="1">
    <source>
        <dbReference type="PROSITE" id="PS51406"/>
    </source>
</evidence>
<dbReference type="SUPFAM" id="SSF56496">
    <property type="entry name" value="Fibrinogen C-terminal domain-like"/>
    <property type="match status" value="1"/>
</dbReference>
<dbReference type="InterPro" id="IPR014716">
    <property type="entry name" value="Fibrinogen_a/b/g_C_1"/>
</dbReference>
<reference evidence="2" key="1">
    <citation type="journal article" date="2023" name="Mol. Biol. Evol.">
        <title>Third-Generation Sequencing Reveals the Adaptive Role of the Epigenome in Three Deep-Sea Polychaetes.</title>
        <authorList>
            <person name="Perez M."/>
            <person name="Aroh O."/>
            <person name="Sun Y."/>
            <person name="Lan Y."/>
            <person name="Juniper S.K."/>
            <person name="Young C.R."/>
            <person name="Angers B."/>
            <person name="Qian P.Y."/>
        </authorList>
    </citation>
    <scope>NUCLEOTIDE SEQUENCE</scope>
    <source>
        <strain evidence="2">R07B-5</strain>
    </source>
</reference>
<sequence>MLLRFELVSNSNYTAIAEYIDFTLGDESSDYTATFGPAVLRSGITDESWALSNGTKFGTKNHDNNPAKCSSLGGGKAGGWWWSRPSTLSSMCSLTNLNGVYDDARLGPHRMVWHGLEEPAPLRRSRMMVRPMDFDVVACPNPCLNGGTCLAPVSVECSAQVDVVYV</sequence>
<name>A0AAD9NJK7_RIDPI</name>
<dbReference type="Gene3D" id="3.90.215.10">
    <property type="entry name" value="Gamma Fibrinogen, chain A, domain 1"/>
    <property type="match status" value="1"/>
</dbReference>
<dbReference type="Pfam" id="PF00147">
    <property type="entry name" value="Fibrinogen_C"/>
    <property type="match status" value="1"/>
</dbReference>
<accession>A0AAD9NJK7</accession>
<comment type="caution">
    <text evidence="2">The sequence shown here is derived from an EMBL/GenBank/DDBJ whole genome shotgun (WGS) entry which is preliminary data.</text>
</comment>
<dbReference type="GO" id="GO:0005615">
    <property type="term" value="C:extracellular space"/>
    <property type="evidence" value="ECO:0007669"/>
    <property type="project" value="TreeGrafter"/>
</dbReference>
<dbReference type="EMBL" id="JAODUO010000964">
    <property type="protein sequence ID" value="KAK2172405.1"/>
    <property type="molecule type" value="Genomic_DNA"/>
</dbReference>
<proteinExistence type="predicted"/>
<organism evidence="2 3">
    <name type="scientific">Ridgeia piscesae</name>
    <name type="common">Tubeworm</name>
    <dbReference type="NCBI Taxonomy" id="27915"/>
    <lineage>
        <taxon>Eukaryota</taxon>
        <taxon>Metazoa</taxon>
        <taxon>Spiralia</taxon>
        <taxon>Lophotrochozoa</taxon>
        <taxon>Annelida</taxon>
        <taxon>Polychaeta</taxon>
        <taxon>Sedentaria</taxon>
        <taxon>Canalipalpata</taxon>
        <taxon>Sabellida</taxon>
        <taxon>Siboglinidae</taxon>
        <taxon>Ridgeia</taxon>
    </lineage>
</organism>
<dbReference type="PANTHER" id="PTHR19143">
    <property type="entry name" value="FIBRINOGEN/TENASCIN/ANGIOPOEITIN"/>
    <property type="match status" value="1"/>
</dbReference>
<dbReference type="AlphaFoldDB" id="A0AAD9NJK7"/>
<evidence type="ECO:0000313" key="3">
    <source>
        <dbReference type="Proteomes" id="UP001209878"/>
    </source>
</evidence>
<dbReference type="InterPro" id="IPR050373">
    <property type="entry name" value="Fibrinogen_C-term_domain"/>
</dbReference>
<dbReference type="Proteomes" id="UP001209878">
    <property type="component" value="Unassembled WGS sequence"/>
</dbReference>
<evidence type="ECO:0000313" key="2">
    <source>
        <dbReference type="EMBL" id="KAK2172405.1"/>
    </source>
</evidence>
<dbReference type="InterPro" id="IPR002181">
    <property type="entry name" value="Fibrinogen_a/b/g_C_dom"/>
</dbReference>
<dbReference type="PROSITE" id="PS51406">
    <property type="entry name" value="FIBRINOGEN_C_2"/>
    <property type="match status" value="1"/>
</dbReference>
<dbReference type="InterPro" id="IPR036056">
    <property type="entry name" value="Fibrinogen-like_C"/>
</dbReference>